<dbReference type="Proteomes" id="UP000310673">
    <property type="component" value="Chromosome"/>
</dbReference>
<keyword evidence="1" id="KW-0238">DNA-binding</keyword>
<dbReference type="KEGG" id="lft:FG051_04250"/>
<accession>A0A5B7T249</accession>
<dbReference type="InterPro" id="IPR006505">
    <property type="entry name" value="Phage_nucleotide-bp"/>
</dbReference>
<protein>
    <submittedName>
        <fullName evidence="1">DNA-binding protein</fullName>
    </submittedName>
</protein>
<sequence>MTLHSMKDVSKTDKFRVAIYGKPGTGKTSTAKYLTGKSIIVPFDNSEKVLGGLDNIEAETFDKSIPTKELARLVTELPKELTGFNNLILDNVSALEKAWFIEQGRNSKSGIRNELQDYSGWTNFFIRVIDSFYKLPINILVTAWETQNDFTSMTGQTFDQYSPQLRDSVRDTFMGLTDVVGRVMVNPDTGKRGVILEGNDGIYAKNRLDDRKACAIEDLFKWGTKPTDAE</sequence>
<gene>
    <name evidence="1" type="ORF">FG051_04250</name>
</gene>
<dbReference type="GO" id="GO:0003677">
    <property type="term" value="F:DNA binding"/>
    <property type="evidence" value="ECO:0007669"/>
    <property type="project" value="UniProtKB-KW"/>
</dbReference>
<evidence type="ECO:0000313" key="1">
    <source>
        <dbReference type="EMBL" id="QCX24355.1"/>
    </source>
</evidence>
<name>A0A5B7T249_9LACO</name>
<dbReference type="STRING" id="1423818.FC88_GL001607"/>
<organism evidence="1 2">
    <name type="scientific">Companilactobacillus futsaii</name>
    <dbReference type="NCBI Taxonomy" id="938155"/>
    <lineage>
        <taxon>Bacteria</taxon>
        <taxon>Bacillati</taxon>
        <taxon>Bacillota</taxon>
        <taxon>Bacilli</taxon>
        <taxon>Lactobacillales</taxon>
        <taxon>Lactobacillaceae</taxon>
        <taxon>Companilactobacillus</taxon>
    </lineage>
</organism>
<dbReference type="NCBIfam" id="TIGR01618">
    <property type="entry name" value="phage_P_loop"/>
    <property type="match status" value="1"/>
</dbReference>
<reference evidence="1 2" key="1">
    <citation type="submission" date="2019-05" db="EMBL/GenBank/DDBJ databases">
        <title>Genome Sequence of Lactobacillus futsaii Y97, a Potential Probiotic Strain Isolated from the Futsai of Taiwan.</title>
        <authorList>
            <person name="Du X."/>
        </authorList>
    </citation>
    <scope>NUCLEOTIDE SEQUENCE [LARGE SCALE GENOMIC DNA]</scope>
    <source>
        <strain evidence="1 2">Y97</strain>
    </source>
</reference>
<dbReference type="AlphaFoldDB" id="A0A5B7T249"/>
<dbReference type="SUPFAM" id="SSF52540">
    <property type="entry name" value="P-loop containing nucleoside triphosphate hydrolases"/>
    <property type="match status" value="1"/>
</dbReference>
<dbReference type="Pfam" id="PF13479">
    <property type="entry name" value="AAA_24"/>
    <property type="match status" value="1"/>
</dbReference>
<evidence type="ECO:0000313" key="2">
    <source>
        <dbReference type="Proteomes" id="UP000310673"/>
    </source>
</evidence>
<dbReference type="RefSeq" id="WP_057815634.1">
    <property type="nucleotide sequence ID" value="NZ_CP040736.1"/>
</dbReference>
<dbReference type="EMBL" id="CP040736">
    <property type="protein sequence ID" value="QCX24355.1"/>
    <property type="molecule type" value="Genomic_DNA"/>
</dbReference>
<proteinExistence type="predicted"/>
<dbReference type="InterPro" id="IPR027417">
    <property type="entry name" value="P-loop_NTPase"/>
</dbReference>